<evidence type="ECO:0000313" key="7">
    <source>
        <dbReference type="EMBL" id="AUG56937.1"/>
    </source>
</evidence>
<comment type="similarity">
    <text evidence="1">Belongs to the CRISPR-associated protein Cas6/Cse3/CasE family.</text>
</comment>
<feature type="domain" description="CRISPR associated protein Cas6 C-terminal" evidence="6">
    <location>
        <begin position="126"/>
        <end position="238"/>
    </location>
</feature>
<dbReference type="GO" id="GO:0051607">
    <property type="term" value="P:defense response to virus"/>
    <property type="evidence" value="ECO:0007669"/>
    <property type="project" value="UniProtKB-KW"/>
</dbReference>
<dbReference type="RefSeq" id="WP_101299785.1">
    <property type="nucleotide sequence ID" value="NZ_DAONOL010000064.1"/>
</dbReference>
<dbReference type="GO" id="GO:0016788">
    <property type="term" value="F:hydrolase activity, acting on ester bonds"/>
    <property type="evidence" value="ECO:0007669"/>
    <property type="project" value="InterPro"/>
</dbReference>
<evidence type="ECO:0000256" key="1">
    <source>
        <dbReference type="ARBA" id="ARBA00005937"/>
    </source>
</evidence>
<dbReference type="InterPro" id="IPR049435">
    <property type="entry name" value="Cas_Cas6_C"/>
</dbReference>
<dbReference type="EMBL" id="NEMB01000003">
    <property type="protein sequence ID" value="PQQ66961.1"/>
    <property type="molecule type" value="Genomic_DNA"/>
</dbReference>
<dbReference type="InterPro" id="IPR045747">
    <property type="entry name" value="CRISPR-assoc_prot_Cas6_N_sf"/>
</dbReference>
<evidence type="ECO:0000313" key="9">
    <source>
        <dbReference type="Proteomes" id="UP000233534"/>
    </source>
</evidence>
<dbReference type="EMBL" id="CP025197">
    <property type="protein sequence ID" value="AUG56937.1"/>
    <property type="molecule type" value="Genomic_DNA"/>
</dbReference>
<dbReference type="PANTHER" id="PTHR36984:SF1">
    <property type="entry name" value="CRISPR-ASSOCIATED ENDORIBONUCLEASE CAS6 1"/>
    <property type="match status" value="1"/>
</dbReference>
<dbReference type="OrthoDB" id="9797488at2"/>
<reference evidence="7 9" key="1">
    <citation type="submission" date="2017-12" db="EMBL/GenBank/DDBJ databases">
        <title>Complete genome sequence of Herbivorax saccincola GGR1, a novel Cellulosome-producing hydrolytic bacterium in a thermophilic biogas plant, established by Illumina and Nanopore MinION sequencing.</title>
        <authorList>
            <person name="Pechtl A."/>
            <person name="Ruckert C."/>
            <person name="Koeck D.E."/>
            <person name="Maus I."/>
            <person name="Winkler A."/>
            <person name="Kalinowski J."/>
            <person name="Puhler A."/>
            <person name="Schwarz W.W."/>
            <person name="Zverlov V.V."/>
            <person name="Schluter A."/>
            <person name="Liebl W."/>
        </authorList>
    </citation>
    <scope>NUCLEOTIDE SEQUENCE [LARGE SCALE GENOMIC DNA]</scope>
    <source>
        <strain evidence="7">GGR1</strain>
        <strain evidence="9">SR1</strain>
    </source>
</reference>
<reference evidence="8 10" key="2">
    <citation type="journal article" date="2018" name="Syst. Appl. Microbiol.">
        <title>Characterization and high-quality draft genome sequence of Herbivorax saccincola A7, an anaerobic, alkaliphilic, thermophilic, cellulolytic, and xylanolytic bacterium.</title>
        <authorList>
            <person name="Aikawa S."/>
            <person name="Baramee S."/>
            <person name="Sermsathanaswadi J."/>
            <person name="Thianheng P."/>
            <person name="Tachaapaikoon C."/>
            <person name="Shikata A."/>
            <person name="Waeonukul R."/>
            <person name="Pason P."/>
            <person name="Ratanakhanokchai K."/>
            <person name="Kosugi A."/>
        </authorList>
    </citation>
    <scope>NUCLEOTIDE SEQUENCE [LARGE SCALE GENOMIC DNA]</scope>
    <source>
        <strain evidence="8 10">A7</strain>
    </source>
</reference>
<protein>
    <submittedName>
        <fullName evidence="7">CRISPR associated protein Cas6</fullName>
    </submittedName>
    <submittedName>
        <fullName evidence="8">CRISPR-associated endoribonuclease Cas6</fullName>
    </submittedName>
</protein>
<dbReference type="GO" id="GO:0003723">
    <property type="term" value="F:RNA binding"/>
    <property type="evidence" value="ECO:0007669"/>
    <property type="project" value="UniProtKB-KW"/>
</dbReference>
<keyword evidence="3" id="KW-0051">Antiviral defense</keyword>
<feature type="active site" description="Proton donor" evidence="5">
    <location>
        <position position="41"/>
    </location>
</feature>
<evidence type="ECO:0000313" key="8">
    <source>
        <dbReference type="EMBL" id="PQQ66961.1"/>
    </source>
</evidence>
<evidence type="ECO:0000256" key="3">
    <source>
        <dbReference type="ARBA" id="ARBA00023118"/>
    </source>
</evidence>
<name>A0A2K9DZI8_9FIRM</name>
<dbReference type="Pfam" id="PF01881">
    <property type="entry name" value="Cas_Cas6_C"/>
    <property type="match status" value="1"/>
</dbReference>
<feature type="site" description="Transition state stabilizer" evidence="4">
    <location>
        <position position="53"/>
    </location>
</feature>
<dbReference type="Pfam" id="PF21350">
    <property type="entry name" value="Cas6_I-A"/>
    <property type="match status" value="1"/>
</dbReference>
<dbReference type="Proteomes" id="UP000239720">
    <property type="component" value="Unassembled WGS sequence"/>
</dbReference>
<evidence type="ECO:0000256" key="5">
    <source>
        <dbReference type="PIRSR" id="PIRSR005054-50"/>
    </source>
</evidence>
<proteinExistence type="inferred from homology"/>
<feature type="active site" description="Proton acceptor" evidence="5">
    <location>
        <position position="28"/>
    </location>
</feature>
<dbReference type="NCBIfam" id="TIGR01877">
    <property type="entry name" value="cas_cas6"/>
    <property type="match status" value="1"/>
</dbReference>
<dbReference type="CDD" id="cd21140">
    <property type="entry name" value="Cas6_I-like"/>
    <property type="match status" value="1"/>
</dbReference>
<accession>A0A2K9DZI8</accession>
<keyword evidence="2" id="KW-0694">RNA-binding</keyword>
<dbReference type="Proteomes" id="UP000233534">
    <property type="component" value="Chromosome"/>
</dbReference>
<dbReference type="Gene3D" id="3.30.70.1890">
    <property type="match status" value="1"/>
</dbReference>
<dbReference type="InterPro" id="IPR010156">
    <property type="entry name" value="CRISPR-assoc_prot_Cas6"/>
</dbReference>
<evidence type="ECO:0000313" key="10">
    <source>
        <dbReference type="Proteomes" id="UP000239720"/>
    </source>
</evidence>
<sequence length="239" mass="27568">MRCIITLDFDTSLVLPLNYNKILQGFIYRNIADRDLAEFVHDRGFSYGKRNFKMFTYSRLLGQYTIDKRSKKIIYKPPVQLVVSSCYEDFFIDLSVTLLKKKVEIAGTECCVSKMNILVEEPKGIQKIKMLSPVTAYSTLNNGKTVYYSPDDYNFKRIIKENIIKKYIAFFKEEPPGMDFEIECSNNKFKKVVTNYDGFIIEGWMGSFFLKGNTNMIKLAYDTGIGGKNSQGFGCFELI</sequence>
<gene>
    <name evidence="8" type="ORF">B9R14_09575</name>
    <name evidence="7" type="ORF">HVS_05020</name>
</gene>
<evidence type="ECO:0000256" key="4">
    <source>
        <dbReference type="PIRSR" id="PIRSR005054-1"/>
    </source>
</evidence>
<dbReference type="PANTHER" id="PTHR36984">
    <property type="entry name" value="CRISPR-ASSOCIATED ENDORIBONUCLEASE CAS6 1"/>
    <property type="match status" value="1"/>
</dbReference>
<evidence type="ECO:0000259" key="6">
    <source>
        <dbReference type="Pfam" id="PF01881"/>
    </source>
</evidence>
<keyword evidence="9" id="KW-1185">Reference proteome</keyword>
<dbReference type="PIRSF" id="PIRSF005054">
    <property type="entry name" value="PF1131"/>
    <property type="match status" value="1"/>
</dbReference>
<organism evidence="7 9">
    <name type="scientific">Acetivibrio saccincola</name>
    <dbReference type="NCBI Taxonomy" id="1677857"/>
    <lineage>
        <taxon>Bacteria</taxon>
        <taxon>Bacillati</taxon>
        <taxon>Bacillota</taxon>
        <taxon>Clostridia</taxon>
        <taxon>Eubacteriales</taxon>
        <taxon>Oscillospiraceae</taxon>
        <taxon>Acetivibrio</taxon>
    </lineage>
</organism>
<dbReference type="Gene3D" id="3.30.70.1900">
    <property type="match status" value="1"/>
</dbReference>
<dbReference type="KEGG" id="hsc:HVS_05020"/>
<dbReference type="AlphaFoldDB" id="A0A2K9DZI8"/>
<evidence type="ECO:0000256" key="2">
    <source>
        <dbReference type="ARBA" id="ARBA00022884"/>
    </source>
</evidence>